<evidence type="ECO:0000256" key="4">
    <source>
        <dbReference type="ARBA" id="ARBA00022452"/>
    </source>
</evidence>
<dbReference type="Pfam" id="PF02321">
    <property type="entry name" value="OEP"/>
    <property type="match status" value="1"/>
</dbReference>
<keyword evidence="8" id="KW-0732">Signal</keyword>
<comment type="similarity">
    <text evidence="2">Belongs to the outer membrane factor (OMF) (TC 1.B.17) family.</text>
</comment>
<dbReference type="OrthoDB" id="367883at2"/>
<keyword evidence="7" id="KW-0998">Cell outer membrane</keyword>
<dbReference type="Proteomes" id="UP000283433">
    <property type="component" value="Unassembled WGS sequence"/>
</dbReference>
<gene>
    <name evidence="9" type="ORF">BCY91_04685</name>
</gene>
<dbReference type="GO" id="GO:0015562">
    <property type="term" value="F:efflux transmembrane transporter activity"/>
    <property type="evidence" value="ECO:0007669"/>
    <property type="project" value="InterPro"/>
</dbReference>
<proteinExistence type="inferred from homology"/>
<keyword evidence="6" id="KW-0472">Membrane</keyword>
<organism evidence="9 10">
    <name type="scientific">Pelobium manganitolerans</name>
    <dbReference type="NCBI Taxonomy" id="1842495"/>
    <lineage>
        <taxon>Bacteria</taxon>
        <taxon>Pseudomonadati</taxon>
        <taxon>Bacteroidota</taxon>
        <taxon>Sphingobacteriia</taxon>
        <taxon>Sphingobacteriales</taxon>
        <taxon>Sphingobacteriaceae</taxon>
        <taxon>Pelobium</taxon>
    </lineage>
</organism>
<dbReference type="GO" id="GO:0009279">
    <property type="term" value="C:cell outer membrane"/>
    <property type="evidence" value="ECO:0007669"/>
    <property type="project" value="UniProtKB-SubCell"/>
</dbReference>
<protein>
    <submittedName>
        <fullName evidence="9">Transporter</fullName>
    </submittedName>
</protein>
<comment type="caution">
    <text evidence="9">The sequence shown here is derived from an EMBL/GenBank/DDBJ whole genome shotgun (WGS) entry which is preliminary data.</text>
</comment>
<keyword evidence="10" id="KW-1185">Reference proteome</keyword>
<evidence type="ECO:0000313" key="9">
    <source>
        <dbReference type="EMBL" id="RKD16180.1"/>
    </source>
</evidence>
<feature type="chain" id="PRO_5019080450" evidence="8">
    <location>
        <begin position="22"/>
        <end position="447"/>
    </location>
</feature>
<keyword evidence="4" id="KW-1134">Transmembrane beta strand</keyword>
<evidence type="ECO:0000313" key="10">
    <source>
        <dbReference type="Proteomes" id="UP000283433"/>
    </source>
</evidence>
<dbReference type="AlphaFoldDB" id="A0A419S5Q6"/>
<dbReference type="SUPFAM" id="SSF56954">
    <property type="entry name" value="Outer membrane efflux proteins (OEP)"/>
    <property type="match status" value="1"/>
</dbReference>
<dbReference type="EMBL" id="MBTA01000023">
    <property type="protein sequence ID" value="RKD16180.1"/>
    <property type="molecule type" value="Genomic_DNA"/>
</dbReference>
<dbReference type="InterPro" id="IPR003423">
    <property type="entry name" value="OMP_efflux"/>
</dbReference>
<reference evidence="9 10" key="1">
    <citation type="submission" date="2016-07" db="EMBL/GenBank/DDBJ databases">
        <title>Genome of Pelobium manganitolerans.</title>
        <authorList>
            <person name="Wu S."/>
            <person name="Wang G."/>
        </authorList>
    </citation>
    <scope>NUCLEOTIDE SEQUENCE [LARGE SCALE GENOMIC DNA]</scope>
    <source>
        <strain evidence="9 10">YS-25</strain>
    </source>
</reference>
<evidence type="ECO:0000256" key="2">
    <source>
        <dbReference type="ARBA" id="ARBA00007613"/>
    </source>
</evidence>
<comment type="subcellular location">
    <subcellularLocation>
        <location evidence="1">Cell outer membrane</location>
    </subcellularLocation>
</comment>
<evidence type="ECO:0000256" key="8">
    <source>
        <dbReference type="SAM" id="SignalP"/>
    </source>
</evidence>
<accession>A0A419S5Q6</accession>
<dbReference type="GO" id="GO:0015288">
    <property type="term" value="F:porin activity"/>
    <property type="evidence" value="ECO:0007669"/>
    <property type="project" value="TreeGrafter"/>
</dbReference>
<dbReference type="PANTHER" id="PTHR30026:SF20">
    <property type="entry name" value="OUTER MEMBRANE PROTEIN TOLC"/>
    <property type="match status" value="1"/>
</dbReference>
<dbReference type="Gene3D" id="1.20.1600.10">
    <property type="entry name" value="Outer membrane efflux proteins (OEP)"/>
    <property type="match status" value="1"/>
</dbReference>
<evidence type="ECO:0000256" key="1">
    <source>
        <dbReference type="ARBA" id="ARBA00004442"/>
    </source>
</evidence>
<name>A0A419S5Q6_9SPHI</name>
<sequence length="447" mass="49999">MKTKKLFVTAVFSLFSILVWAQNPPEKVHDFNLEQCINYAYEHQTSVLNAAIDQKIADAKVKETIGIGLPQISASADLQDFLKLPTSLLPGEFFNQPAGTFIPVKFGVKYSSSLGAAVNQLIFDGSYLVGLQASKTYRELSEKTFNRTKIETNVAVTKAFYMVLVNNKQLDLLNANISQLKTQLDQTQALFDNGFAEKIDADRLRVIYNNLLTEKQNVERSLGVGITMLKFQMGMPVTDVLTLSGTIEDVKLDKGVFMKDTTAYQNRIEYSLAQTAIKLNQLDLKRYKSAYLPNLSAFGSGSYQYQNNKFSDLYDESFPTMVIGLKLNVPIFSGGQRYQKVKQAEFEVLKSQNDLFQAKNSINLDIENSITKYTNAINSLESQQRNLDLANEVLRVSKIKYEQGVGSSLEVTQAQTSLKEAENNYINALYDAVVSKVDTEKATGVIQ</sequence>
<evidence type="ECO:0000256" key="3">
    <source>
        <dbReference type="ARBA" id="ARBA00022448"/>
    </source>
</evidence>
<feature type="signal peptide" evidence="8">
    <location>
        <begin position="1"/>
        <end position="21"/>
    </location>
</feature>
<evidence type="ECO:0000256" key="5">
    <source>
        <dbReference type="ARBA" id="ARBA00022692"/>
    </source>
</evidence>
<evidence type="ECO:0000256" key="7">
    <source>
        <dbReference type="ARBA" id="ARBA00023237"/>
    </source>
</evidence>
<dbReference type="InterPro" id="IPR051906">
    <property type="entry name" value="TolC-like"/>
</dbReference>
<keyword evidence="3" id="KW-0813">Transport</keyword>
<keyword evidence="5" id="KW-0812">Transmembrane</keyword>
<dbReference type="PANTHER" id="PTHR30026">
    <property type="entry name" value="OUTER MEMBRANE PROTEIN TOLC"/>
    <property type="match status" value="1"/>
</dbReference>
<evidence type="ECO:0000256" key="6">
    <source>
        <dbReference type="ARBA" id="ARBA00023136"/>
    </source>
</evidence>
<dbReference type="GO" id="GO:1990281">
    <property type="term" value="C:efflux pump complex"/>
    <property type="evidence" value="ECO:0007669"/>
    <property type="project" value="TreeGrafter"/>
</dbReference>